<keyword evidence="3" id="KW-1185">Reference proteome</keyword>
<dbReference type="EMBL" id="LXQA011077558">
    <property type="protein sequence ID" value="MCI83881.1"/>
    <property type="molecule type" value="Genomic_DNA"/>
</dbReference>
<organism evidence="2 3">
    <name type="scientific">Trifolium medium</name>
    <dbReference type="NCBI Taxonomy" id="97028"/>
    <lineage>
        <taxon>Eukaryota</taxon>
        <taxon>Viridiplantae</taxon>
        <taxon>Streptophyta</taxon>
        <taxon>Embryophyta</taxon>
        <taxon>Tracheophyta</taxon>
        <taxon>Spermatophyta</taxon>
        <taxon>Magnoliopsida</taxon>
        <taxon>eudicotyledons</taxon>
        <taxon>Gunneridae</taxon>
        <taxon>Pentapetalae</taxon>
        <taxon>rosids</taxon>
        <taxon>fabids</taxon>
        <taxon>Fabales</taxon>
        <taxon>Fabaceae</taxon>
        <taxon>Papilionoideae</taxon>
        <taxon>50 kb inversion clade</taxon>
        <taxon>NPAAA clade</taxon>
        <taxon>Hologalegina</taxon>
        <taxon>IRL clade</taxon>
        <taxon>Trifolieae</taxon>
        <taxon>Trifolium</taxon>
    </lineage>
</organism>
<proteinExistence type="predicted"/>
<feature type="compositionally biased region" description="Basic and acidic residues" evidence="1">
    <location>
        <begin position="1"/>
        <end position="18"/>
    </location>
</feature>
<dbReference type="Proteomes" id="UP000265520">
    <property type="component" value="Unassembled WGS sequence"/>
</dbReference>
<protein>
    <submittedName>
        <fullName evidence="2">Uncharacterized protein</fullName>
    </submittedName>
</protein>
<comment type="caution">
    <text evidence="2">The sequence shown here is derived from an EMBL/GenBank/DDBJ whole genome shotgun (WGS) entry which is preliminary data.</text>
</comment>
<dbReference type="AlphaFoldDB" id="A0A392VAC6"/>
<reference evidence="2 3" key="1">
    <citation type="journal article" date="2018" name="Front. Plant Sci.">
        <title>Red Clover (Trifolium pratense) and Zigzag Clover (T. medium) - A Picture of Genomic Similarities and Differences.</title>
        <authorList>
            <person name="Dluhosova J."/>
            <person name="Istvanek J."/>
            <person name="Nedelnik J."/>
            <person name="Repkova J."/>
        </authorList>
    </citation>
    <scope>NUCLEOTIDE SEQUENCE [LARGE SCALE GENOMIC DNA]</scope>
    <source>
        <strain evidence="3">cv. 10/8</strain>
        <tissue evidence="2">Leaf</tissue>
    </source>
</reference>
<sequence>EVAREKKVGSTTDSERGSKMVGDGEELFGNEGERLQTALLLFVIVIDVEFEDRFPTVIVK</sequence>
<evidence type="ECO:0000256" key="1">
    <source>
        <dbReference type="SAM" id="MobiDB-lite"/>
    </source>
</evidence>
<accession>A0A392VAC6</accession>
<evidence type="ECO:0000313" key="3">
    <source>
        <dbReference type="Proteomes" id="UP000265520"/>
    </source>
</evidence>
<name>A0A392VAC6_9FABA</name>
<evidence type="ECO:0000313" key="2">
    <source>
        <dbReference type="EMBL" id="MCI83881.1"/>
    </source>
</evidence>
<feature type="region of interest" description="Disordered" evidence="1">
    <location>
        <begin position="1"/>
        <end position="25"/>
    </location>
</feature>
<feature type="non-terminal residue" evidence="2">
    <location>
        <position position="1"/>
    </location>
</feature>